<dbReference type="PANTHER" id="PTHR43540">
    <property type="entry name" value="PEROXYUREIDOACRYLATE/UREIDOACRYLATE AMIDOHYDROLASE-RELATED"/>
    <property type="match status" value="1"/>
</dbReference>
<evidence type="ECO:0000313" key="3">
    <source>
        <dbReference type="EMBL" id="SMH26502.1"/>
    </source>
</evidence>
<dbReference type="InterPro" id="IPR000868">
    <property type="entry name" value="Isochorismatase-like_dom"/>
</dbReference>
<name>A0A1X7MNT7_9HYPH</name>
<keyword evidence="4" id="KW-1185">Reference proteome</keyword>
<proteinExistence type="predicted"/>
<feature type="domain" description="Isochorismatase-like" evidence="2">
    <location>
        <begin position="26"/>
        <end position="202"/>
    </location>
</feature>
<dbReference type="OrthoDB" id="7500697at2"/>
<dbReference type="SUPFAM" id="SSF52499">
    <property type="entry name" value="Isochorismatase-like hydrolases"/>
    <property type="match status" value="1"/>
</dbReference>
<dbReference type="AlphaFoldDB" id="A0A1X7MNT7"/>
<dbReference type="PANTHER" id="PTHR43540:SF1">
    <property type="entry name" value="ISOCHORISMATASE HYDROLASE"/>
    <property type="match status" value="1"/>
</dbReference>
<reference evidence="3 4" key="1">
    <citation type="submission" date="2017-04" db="EMBL/GenBank/DDBJ databases">
        <authorList>
            <person name="Afonso C.L."/>
            <person name="Miller P.J."/>
            <person name="Scott M.A."/>
            <person name="Spackman E."/>
            <person name="Goraichik I."/>
            <person name="Dimitrov K.M."/>
            <person name="Suarez D.L."/>
            <person name="Swayne D.E."/>
        </authorList>
    </citation>
    <scope>NUCLEOTIDE SEQUENCE [LARGE SCALE GENOMIC DNA]</scope>
    <source>
        <strain evidence="3 4">B5P</strain>
    </source>
</reference>
<dbReference type="EMBL" id="FXBL01000003">
    <property type="protein sequence ID" value="SMH26502.1"/>
    <property type="molecule type" value="Genomic_DNA"/>
</dbReference>
<dbReference type="InterPro" id="IPR036380">
    <property type="entry name" value="Isochorismatase-like_sf"/>
</dbReference>
<accession>A0A1X7MNT7</accession>
<dbReference type="Gene3D" id="3.40.50.850">
    <property type="entry name" value="Isochorismatase-like"/>
    <property type="match status" value="1"/>
</dbReference>
<evidence type="ECO:0000256" key="1">
    <source>
        <dbReference type="ARBA" id="ARBA00022801"/>
    </source>
</evidence>
<dbReference type="Proteomes" id="UP000193083">
    <property type="component" value="Unassembled WGS sequence"/>
</dbReference>
<gene>
    <name evidence="3" type="ORF">SAMN02982922_0282</name>
</gene>
<dbReference type="GO" id="GO:0016787">
    <property type="term" value="F:hydrolase activity"/>
    <property type="evidence" value="ECO:0007669"/>
    <property type="project" value="UniProtKB-KW"/>
</dbReference>
<keyword evidence="1" id="KW-0378">Hydrolase</keyword>
<evidence type="ECO:0000313" key="4">
    <source>
        <dbReference type="Proteomes" id="UP000193083"/>
    </source>
</evidence>
<dbReference type="Pfam" id="PF00857">
    <property type="entry name" value="Isochorismatase"/>
    <property type="match status" value="1"/>
</dbReference>
<dbReference type="RefSeq" id="WP_085462556.1">
    <property type="nucleotide sequence ID" value="NZ_FXBL01000003.1"/>
</dbReference>
<protein>
    <submittedName>
        <fullName evidence="3">Nicotinamidase-related amidase</fullName>
    </submittedName>
</protein>
<evidence type="ECO:0000259" key="2">
    <source>
        <dbReference type="Pfam" id="PF00857"/>
    </source>
</evidence>
<organism evidence="3 4">
    <name type="scientific">Mesorhizobium australicum</name>
    <dbReference type="NCBI Taxonomy" id="536018"/>
    <lineage>
        <taxon>Bacteria</taxon>
        <taxon>Pseudomonadati</taxon>
        <taxon>Pseudomonadota</taxon>
        <taxon>Alphaproteobacteria</taxon>
        <taxon>Hyphomicrobiales</taxon>
        <taxon>Phyllobacteriaceae</taxon>
        <taxon>Mesorhizobium</taxon>
    </lineage>
</organism>
<dbReference type="InterPro" id="IPR050272">
    <property type="entry name" value="Isochorismatase-like_hydrls"/>
</dbReference>
<sequence>MTDQAADAFFRDRGFAQALGFGARPALVVVDFINGFTDPDLPLGSRADEAIERANILIDAARGAALPVFFSTVSYVDPDLRDAGIWVQKIRGLATLRAGTPAVEQDARLHRAPGDGLLVKKYASCFFGTDFASRLQSLRIDTLIIAGCTTSGCVRATAIDACQSGFRPMVAREAVSDRSPAAHAQSLVDIETKYGDVLSVAEILAHLKEQTGVERRST</sequence>